<dbReference type="Proteomes" id="UP000019150">
    <property type="component" value="Chromosome"/>
</dbReference>
<keyword evidence="1" id="KW-1133">Transmembrane helix</keyword>
<dbReference type="PATRIC" id="fig|1415166.3.peg.2952"/>
<dbReference type="EMBL" id="CP006850">
    <property type="protein sequence ID" value="AHH17669.1"/>
    <property type="molecule type" value="Genomic_DNA"/>
</dbReference>
<dbReference type="eggNOG" id="ENOG5033CYT">
    <property type="taxonomic scope" value="Bacteria"/>
</dbReference>
<keyword evidence="1" id="KW-0812">Transmembrane</keyword>
<protein>
    <submittedName>
        <fullName evidence="2">Uncharacterized protein</fullName>
    </submittedName>
</protein>
<name>W5TET0_9NOCA</name>
<feature type="transmembrane region" description="Helical" evidence="1">
    <location>
        <begin position="31"/>
        <end position="49"/>
    </location>
</feature>
<dbReference type="AlphaFoldDB" id="W5TET0"/>
<reference evidence="2 3" key="1">
    <citation type="journal article" date="2014" name="Appl. Environ. Microbiol.">
        <title>Insights into the Microbial Degradation of Rubber and Gutta-Percha by Analysis of the Complete Genome of Nocardia nova SH22a.</title>
        <authorList>
            <person name="Luo Q."/>
            <person name="Hiessl S."/>
            <person name="Poehlein A."/>
            <person name="Daniel R."/>
            <person name="Steinbuchel A."/>
        </authorList>
    </citation>
    <scope>NUCLEOTIDE SEQUENCE [LARGE SCALE GENOMIC DNA]</scope>
    <source>
        <strain evidence="2">SH22a</strain>
    </source>
</reference>
<keyword evidence="3" id="KW-1185">Reference proteome</keyword>
<proteinExistence type="predicted"/>
<sequence length="55" mass="6290">MGRQAFVVLYVLALVVVIVGVDVLFFRNHLWARLLVNVGIVLVFAAFWLRFGQRS</sequence>
<accession>W5TET0</accession>
<dbReference type="HOGENOM" id="CLU_3027760_0_0_11"/>
<feature type="transmembrane region" description="Helical" evidence="1">
    <location>
        <begin position="7"/>
        <end position="25"/>
    </location>
</feature>
<organism evidence="2 3">
    <name type="scientific">Nocardia nova SH22a</name>
    <dbReference type="NCBI Taxonomy" id="1415166"/>
    <lineage>
        <taxon>Bacteria</taxon>
        <taxon>Bacillati</taxon>
        <taxon>Actinomycetota</taxon>
        <taxon>Actinomycetes</taxon>
        <taxon>Mycobacteriales</taxon>
        <taxon>Nocardiaceae</taxon>
        <taxon>Nocardia</taxon>
    </lineage>
</organism>
<evidence type="ECO:0000313" key="3">
    <source>
        <dbReference type="Proteomes" id="UP000019150"/>
    </source>
</evidence>
<evidence type="ECO:0000313" key="2">
    <source>
        <dbReference type="EMBL" id="AHH17669.1"/>
    </source>
</evidence>
<dbReference type="RefSeq" id="WP_193365186.1">
    <property type="nucleotide sequence ID" value="NZ_CP006850.1"/>
</dbReference>
<dbReference type="KEGG" id="nno:NONO_c28800"/>
<gene>
    <name evidence="2" type="ORF">NONO_c28800</name>
</gene>
<evidence type="ECO:0000256" key="1">
    <source>
        <dbReference type="SAM" id="Phobius"/>
    </source>
</evidence>
<keyword evidence="1" id="KW-0472">Membrane</keyword>